<feature type="domain" description="Peptidase S26" evidence="8">
    <location>
        <begin position="336"/>
        <end position="374"/>
    </location>
</feature>
<dbReference type="Pfam" id="PF10502">
    <property type="entry name" value="Peptidase_S26"/>
    <property type="match status" value="2"/>
</dbReference>
<dbReference type="GO" id="GO:0004252">
    <property type="term" value="F:serine-type endopeptidase activity"/>
    <property type="evidence" value="ECO:0007669"/>
    <property type="project" value="InterPro"/>
</dbReference>
<feature type="transmembrane region" description="Helical" evidence="7">
    <location>
        <begin position="23"/>
        <end position="41"/>
    </location>
</feature>
<dbReference type="CDD" id="cd06530">
    <property type="entry name" value="S26_SPase_I"/>
    <property type="match status" value="2"/>
</dbReference>
<dbReference type="GO" id="GO:0009003">
    <property type="term" value="F:signal peptidase activity"/>
    <property type="evidence" value="ECO:0007669"/>
    <property type="project" value="UniProtKB-EC"/>
</dbReference>
<proteinExistence type="inferred from homology"/>
<evidence type="ECO:0000256" key="6">
    <source>
        <dbReference type="PIRSR" id="PIRSR600223-1"/>
    </source>
</evidence>
<evidence type="ECO:0000256" key="7">
    <source>
        <dbReference type="RuleBase" id="RU362042"/>
    </source>
</evidence>
<feature type="active site" evidence="6">
    <location>
        <position position="51"/>
    </location>
</feature>
<dbReference type="AlphaFoldDB" id="A0A2D1U1D1"/>
<dbReference type="SUPFAM" id="SSF51306">
    <property type="entry name" value="LexA/Signal peptidase"/>
    <property type="match status" value="1"/>
</dbReference>
<comment type="subcellular location">
    <subcellularLocation>
        <location evidence="7">Membrane</location>
        <topology evidence="7">Single-pass type II membrane protein</topology>
    </subcellularLocation>
</comment>
<reference evidence="9 10" key="1">
    <citation type="submission" date="2017-10" db="EMBL/GenBank/DDBJ databases">
        <title>Whole genome of Pedobacter ginsengisoli T01R-27 isolated from tomato rhizosphere.</title>
        <authorList>
            <person name="Weon H.-Y."/>
            <person name="Lee S.A."/>
            <person name="Sang M.K."/>
            <person name="Song J."/>
        </authorList>
    </citation>
    <scope>NUCLEOTIDE SEQUENCE [LARGE SCALE GENOMIC DNA]</scope>
    <source>
        <strain evidence="9 10">T01R-27</strain>
    </source>
</reference>
<dbReference type="EC" id="3.4.21.89" evidence="3 7"/>
<feature type="domain" description="Peptidase S26" evidence="8">
    <location>
        <begin position="21"/>
        <end position="277"/>
    </location>
</feature>
<sequence length="396" mass="45743">MNWKFFSNKSDVNKKKKTKKREWFDAIVFAVIAATIIRVFFIEAYTIPSGSMEKSLLIGDYLFVSKVNYGARIPMTPIAFPFAHHTMPITGTKAYWDGVQWKYRRLPGLSDIKRNDVVVFNLPVGDTVALENQEPSYYNLVRELGWKTVNSQYTITSRPVDKRENIIKRCIGISGDIVSMKDGIVSVNGKIEPLKNTGQMPYKIQLKIPDVNFDVFKDLGFTVNEMEQIDANNYVANATPKMIDELKSFDFIKSVSLVVKPETVADGDLFPLDPNRKWNVDNFGPVKIPSMGWTVQLDSNTMPLYYRAIRTYEGNKVEKKGGAWYINDKPATTYTFKMNYYWMMGDNRHNSTDSRYWGFVPEDHIVGKALFIWMSWDKDASFFHKVRWNRLLRGIN</sequence>
<dbReference type="InterPro" id="IPR019533">
    <property type="entry name" value="Peptidase_S26"/>
</dbReference>
<keyword evidence="7" id="KW-0812">Transmembrane</keyword>
<dbReference type="PANTHER" id="PTHR43390">
    <property type="entry name" value="SIGNAL PEPTIDASE I"/>
    <property type="match status" value="1"/>
</dbReference>
<evidence type="ECO:0000256" key="2">
    <source>
        <dbReference type="ARBA" id="ARBA00009370"/>
    </source>
</evidence>
<evidence type="ECO:0000259" key="8">
    <source>
        <dbReference type="Pfam" id="PF10502"/>
    </source>
</evidence>
<dbReference type="GO" id="GO:0016020">
    <property type="term" value="C:membrane"/>
    <property type="evidence" value="ECO:0007669"/>
    <property type="project" value="UniProtKB-SubCell"/>
</dbReference>
<comment type="catalytic activity">
    <reaction evidence="1 7">
        <text>Cleavage of hydrophobic, N-terminal signal or leader sequences from secreted and periplasmic proteins.</text>
        <dbReference type="EC" id="3.4.21.89"/>
    </reaction>
</comment>
<dbReference type="PRINTS" id="PR00727">
    <property type="entry name" value="LEADERPTASE"/>
</dbReference>
<keyword evidence="7" id="KW-0472">Membrane</keyword>
<evidence type="ECO:0000313" key="9">
    <source>
        <dbReference type="EMBL" id="ATP55407.1"/>
    </source>
</evidence>
<dbReference type="InterPro" id="IPR036286">
    <property type="entry name" value="LexA/Signal_pep-like_sf"/>
</dbReference>
<keyword evidence="10" id="KW-1185">Reference proteome</keyword>
<keyword evidence="5 7" id="KW-0378">Hydrolase</keyword>
<dbReference type="InterPro" id="IPR019758">
    <property type="entry name" value="Pept_S26A_signal_pept_1_CS"/>
</dbReference>
<protein>
    <recommendedName>
        <fullName evidence="4 7">Signal peptidase I</fullName>
        <ecNumber evidence="3 7">3.4.21.89</ecNumber>
    </recommendedName>
</protein>
<dbReference type="RefSeq" id="WP_099437358.1">
    <property type="nucleotide sequence ID" value="NZ_CP024091.1"/>
</dbReference>
<dbReference type="GO" id="GO:0006465">
    <property type="term" value="P:signal peptide processing"/>
    <property type="evidence" value="ECO:0007669"/>
    <property type="project" value="InterPro"/>
</dbReference>
<gene>
    <name evidence="9" type="ORF">CPT03_02485</name>
</gene>
<evidence type="ECO:0000256" key="3">
    <source>
        <dbReference type="ARBA" id="ARBA00013208"/>
    </source>
</evidence>
<dbReference type="KEGG" id="pgs:CPT03_02485"/>
<keyword evidence="7" id="KW-0645">Protease</keyword>
<feature type="active site" evidence="6">
    <location>
        <position position="168"/>
    </location>
</feature>
<dbReference type="Gene3D" id="2.10.109.10">
    <property type="entry name" value="Umud Fragment, subunit A"/>
    <property type="match status" value="1"/>
</dbReference>
<evidence type="ECO:0000256" key="5">
    <source>
        <dbReference type="ARBA" id="ARBA00022801"/>
    </source>
</evidence>
<organism evidence="9 10">
    <name type="scientific">Pedobacter ginsengisoli</name>
    <dbReference type="NCBI Taxonomy" id="363852"/>
    <lineage>
        <taxon>Bacteria</taxon>
        <taxon>Pseudomonadati</taxon>
        <taxon>Bacteroidota</taxon>
        <taxon>Sphingobacteriia</taxon>
        <taxon>Sphingobacteriales</taxon>
        <taxon>Sphingobacteriaceae</taxon>
        <taxon>Pedobacter</taxon>
    </lineage>
</organism>
<dbReference type="Proteomes" id="UP000223749">
    <property type="component" value="Chromosome"/>
</dbReference>
<dbReference type="NCBIfam" id="TIGR02227">
    <property type="entry name" value="sigpep_I_bact"/>
    <property type="match status" value="2"/>
</dbReference>
<accession>A0A2D1U1D1</accession>
<comment type="similarity">
    <text evidence="2 7">Belongs to the peptidase S26 family.</text>
</comment>
<evidence type="ECO:0000256" key="1">
    <source>
        <dbReference type="ARBA" id="ARBA00000677"/>
    </source>
</evidence>
<dbReference type="InterPro" id="IPR000223">
    <property type="entry name" value="Pept_S26A_signal_pept_1"/>
</dbReference>
<evidence type="ECO:0000256" key="4">
    <source>
        <dbReference type="ARBA" id="ARBA00019232"/>
    </source>
</evidence>
<dbReference type="OrthoDB" id="9802919at2"/>
<dbReference type="PROSITE" id="PS00761">
    <property type="entry name" value="SPASE_I_3"/>
    <property type="match status" value="1"/>
</dbReference>
<dbReference type="PANTHER" id="PTHR43390:SF1">
    <property type="entry name" value="CHLOROPLAST PROCESSING PEPTIDASE"/>
    <property type="match status" value="1"/>
</dbReference>
<dbReference type="EMBL" id="CP024091">
    <property type="protein sequence ID" value="ATP55407.1"/>
    <property type="molecule type" value="Genomic_DNA"/>
</dbReference>
<keyword evidence="7" id="KW-1133">Transmembrane helix</keyword>
<name>A0A2D1U1D1_9SPHI</name>
<evidence type="ECO:0000313" key="10">
    <source>
        <dbReference type="Proteomes" id="UP000223749"/>
    </source>
</evidence>